<gene>
    <name evidence="1" type="ORF">SOIL9_77550</name>
</gene>
<name>A0A6P2DJE3_9BACT</name>
<proteinExistence type="predicted"/>
<evidence type="ECO:0000313" key="1">
    <source>
        <dbReference type="EMBL" id="VTS01720.1"/>
    </source>
</evidence>
<keyword evidence="2" id="KW-1185">Reference proteome</keyword>
<organism evidence="1 2">
    <name type="scientific">Gemmata massiliana</name>
    <dbReference type="NCBI Taxonomy" id="1210884"/>
    <lineage>
        <taxon>Bacteria</taxon>
        <taxon>Pseudomonadati</taxon>
        <taxon>Planctomycetota</taxon>
        <taxon>Planctomycetia</taxon>
        <taxon>Gemmatales</taxon>
        <taxon>Gemmataceae</taxon>
        <taxon>Gemmata</taxon>
    </lineage>
</organism>
<dbReference type="KEGG" id="gms:SOIL9_77550"/>
<accession>A0A6P2DJE3</accession>
<sequence length="221" mass="24691">MFFKSKDLGLFGFLVSRMCAYTHPYTRGGVITLSLRTRPLASTNEIAMSDGPQLLDAIRLHPLELTPRLAYHDWAKEHPDAVHAMIAAVMAVPEFQILTPHGLGLSRRSGETSAEREERLRNERILLLTERDGFSASVAWLATRGTQATVDAGRDSYGYKHDVECSLPGDHAVYVPNGAFIAAAVHAGFVWKTYWASPNVRFGISRRPLRARSRDEQRTSR</sequence>
<evidence type="ECO:0000313" key="2">
    <source>
        <dbReference type="Proteomes" id="UP000464178"/>
    </source>
</evidence>
<dbReference type="AlphaFoldDB" id="A0A6P2DJE3"/>
<protein>
    <submittedName>
        <fullName evidence="1">Uncharacterized protein</fullName>
    </submittedName>
</protein>
<dbReference type="Proteomes" id="UP000464178">
    <property type="component" value="Chromosome"/>
</dbReference>
<reference evidence="1 2" key="1">
    <citation type="submission" date="2019-05" db="EMBL/GenBank/DDBJ databases">
        <authorList>
            <consortium name="Science for Life Laboratories"/>
        </authorList>
    </citation>
    <scope>NUCLEOTIDE SEQUENCE [LARGE SCALE GENOMIC DNA]</scope>
    <source>
        <strain evidence="1">Soil9</strain>
    </source>
</reference>
<dbReference type="EMBL" id="LR593886">
    <property type="protein sequence ID" value="VTS01720.1"/>
    <property type="molecule type" value="Genomic_DNA"/>
</dbReference>